<dbReference type="HOGENOM" id="CLU_406829_0_0_1"/>
<feature type="compositionally biased region" description="Low complexity" evidence="2">
    <location>
        <begin position="113"/>
        <end position="129"/>
    </location>
</feature>
<feature type="region of interest" description="Disordered" evidence="2">
    <location>
        <begin position="502"/>
        <end position="521"/>
    </location>
</feature>
<feature type="compositionally biased region" description="Basic residues" evidence="2">
    <location>
        <begin position="1"/>
        <end position="13"/>
    </location>
</feature>
<sequence length="676" mass="73790">MGFKKSSARKAHGGIRLSKLPPTRTTGAFASATPGAAQRSSPQKEGVRLDHHVVDELDPTFAYREIPDEVLVGSELDLSDSCLQRLDGRKNAKFHAFADTACWKKNQVSGGNRSFTPSSARSARTASYARPVSPSRGQLSVTYLNLSGAENITDHAAITIGDTCPLLQHAILEKATKTLNLNYVSMLQGAAIGAIGELQLPLRELGLAGCTRIPDFALLRVFHGCPTLEKLDLSFCGVATDQLLLSLGQRCRKLKQLRLRGCHQVSDAGIVGLVNAGSGDLVLLDLTRFDLQYKLNDISLLSLAEKCRVLQTLVLTGCGMLTDVGMSWLCSGCVALVHLDVAGCTKLTDLSMRSVGENLLQLEYLKINHCARVSDIGVRYVSLGCPELTYLDAAGLALLSDPRAHDLVVHDGESVRHQGIAALAAKCRRLRHLDISRCTSIGDSTLHYLAANCNELAELNVSGCSRVTYVGVHHVLKNCHKLKSLNLTDCENVRDRAFSGLSLGEPSRDDDHDSEPHRPPVQTNLHLPSLVSLRLKNCSHISDATLKSLSRLSVPLRELDLSGCSRVSDIGTLSLVESVTALTLRYLWLRDLVEVTETGISWVAVKCSRLLLLDLTGCSQIKSFSIKSLASYWKFAVYTKNDHFKGMTPKHRAEDWLFVEEYGDCCVCIVHSWQDG</sequence>
<dbReference type="PANTHER" id="PTHR13382">
    <property type="entry name" value="MITOCHONDRIAL ATP SYNTHASE COUPLING FACTOR B"/>
    <property type="match status" value="1"/>
</dbReference>
<dbReference type="Gene3D" id="3.80.10.10">
    <property type="entry name" value="Ribonuclease Inhibitor"/>
    <property type="match status" value="3"/>
</dbReference>
<dbReference type="InterPro" id="IPR006553">
    <property type="entry name" value="Leu-rich_rpt_Cys-con_subtyp"/>
</dbReference>
<evidence type="ECO:0000256" key="2">
    <source>
        <dbReference type="SAM" id="MobiDB-lite"/>
    </source>
</evidence>
<dbReference type="eggNOG" id="KOG1947">
    <property type="taxonomic scope" value="Eukaryota"/>
</dbReference>
<dbReference type="OMA" id="DAMCSIA"/>
<reference evidence="5" key="1">
    <citation type="journal article" date="2010" name="Genome Biol.">
        <title>Genome sequence of the necrotrophic plant pathogen Pythium ultimum reveals original pathogenicity mechanisms and effector repertoire.</title>
        <authorList>
            <person name="Levesque C.A."/>
            <person name="Brouwer H."/>
            <person name="Cano L."/>
            <person name="Hamilton J.P."/>
            <person name="Holt C."/>
            <person name="Huitema E."/>
            <person name="Raffaele S."/>
            <person name="Robideau G.P."/>
            <person name="Thines M."/>
            <person name="Win J."/>
            <person name="Zerillo M.M."/>
            <person name="Beakes G.W."/>
            <person name="Boore J.L."/>
            <person name="Busam D."/>
            <person name="Dumas B."/>
            <person name="Ferriera S."/>
            <person name="Fuerstenberg S.I."/>
            <person name="Gachon C.M."/>
            <person name="Gaulin E."/>
            <person name="Govers F."/>
            <person name="Grenville-Briggs L."/>
            <person name="Horner N."/>
            <person name="Hostetler J."/>
            <person name="Jiang R.H."/>
            <person name="Johnson J."/>
            <person name="Krajaejun T."/>
            <person name="Lin H."/>
            <person name="Meijer H.J."/>
            <person name="Moore B."/>
            <person name="Morris P."/>
            <person name="Phuntmart V."/>
            <person name="Puiu D."/>
            <person name="Shetty J."/>
            <person name="Stajich J.E."/>
            <person name="Tripathy S."/>
            <person name="Wawra S."/>
            <person name="van West P."/>
            <person name="Whitty B.R."/>
            <person name="Coutinho P.M."/>
            <person name="Henrissat B."/>
            <person name="Martin F."/>
            <person name="Thomas P.D."/>
            <person name="Tyler B.M."/>
            <person name="De Vries R.P."/>
            <person name="Kamoun S."/>
            <person name="Yandell M."/>
            <person name="Tisserat N."/>
            <person name="Buell C.R."/>
        </authorList>
    </citation>
    <scope>NUCLEOTIDE SEQUENCE</scope>
    <source>
        <strain evidence="5">DAOM:BR144</strain>
    </source>
</reference>
<feature type="region of interest" description="Disordered" evidence="2">
    <location>
        <begin position="110"/>
        <end position="129"/>
    </location>
</feature>
<keyword evidence="1" id="KW-0833">Ubl conjugation pathway</keyword>
<proteinExistence type="predicted"/>
<dbReference type="EMBL" id="GL376567">
    <property type="status" value="NOT_ANNOTATED_CDS"/>
    <property type="molecule type" value="Genomic_DNA"/>
</dbReference>
<reference evidence="4" key="3">
    <citation type="submission" date="2015-02" db="UniProtKB">
        <authorList>
            <consortium name="EnsemblProtists"/>
        </authorList>
    </citation>
    <scope>IDENTIFICATION</scope>
    <source>
        <strain evidence="4">DAOM BR144</strain>
    </source>
</reference>
<dbReference type="STRING" id="431595.K3WH15"/>
<dbReference type="AlphaFoldDB" id="K3WH15"/>
<keyword evidence="5" id="KW-1185">Reference proteome</keyword>
<dbReference type="Pfam" id="PF25372">
    <property type="entry name" value="DUF7885"/>
    <property type="match status" value="2"/>
</dbReference>
<dbReference type="InterPro" id="IPR001611">
    <property type="entry name" value="Leu-rich_rpt"/>
</dbReference>
<dbReference type="InParanoid" id="K3WH15"/>
<feature type="domain" description="F-box/LRR-repeat protein 15-like leucin rich repeat" evidence="3">
    <location>
        <begin position="415"/>
        <end position="501"/>
    </location>
</feature>
<dbReference type="InterPro" id="IPR032675">
    <property type="entry name" value="LRR_dom_sf"/>
</dbReference>
<dbReference type="SUPFAM" id="SSF52058">
    <property type="entry name" value="L domain-like"/>
    <property type="match status" value="2"/>
</dbReference>
<evidence type="ECO:0000256" key="1">
    <source>
        <dbReference type="ARBA" id="ARBA00022786"/>
    </source>
</evidence>
<dbReference type="InterPro" id="IPR050648">
    <property type="entry name" value="F-box_LRR-repeat"/>
</dbReference>
<dbReference type="SMART" id="SM00367">
    <property type="entry name" value="LRR_CC"/>
    <property type="match status" value="14"/>
</dbReference>
<protein>
    <recommendedName>
        <fullName evidence="3">F-box/LRR-repeat protein 15-like leucin rich repeat domain-containing protein</fullName>
    </recommendedName>
</protein>
<accession>K3WH15</accession>
<feature type="domain" description="F-box/LRR-repeat protein 15-like leucin rich repeat" evidence="3">
    <location>
        <begin position="530"/>
        <end position="631"/>
    </location>
</feature>
<feature type="compositionally biased region" description="Basic and acidic residues" evidence="2">
    <location>
        <begin position="506"/>
        <end position="518"/>
    </location>
</feature>
<dbReference type="EnsemblProtists" id="PYU1_T004256">
    <property type="protein sequence ID" value="PYU1_T004256"/>
    <property type="gene ID" value="PYU1_G004246"/>
</dbReference>
<feature type="region of interest" description="Disordered" evidence="2">
    <location>
        <begin position="1"/>
        <end position="46"/>
    </location>
</feature>
<dbReference type="GO" id="GO:0005737">
    <property type="term" value="C:cytoplasm"/>
    <property type="evidence" value="ECO:0007669"/>
    <property type="project" value="TreeGrafter"/>
</dbReference>
<name>K3WH15_GLOUD</name>
<dbReference type="Proteomes" id="UP000019132">
    <property type="component" value="Unassembled WGS sequence"/>
</dbReference>
<evidence type="ECO:0000259" key="3">
    <source>
        <dbReference type="Pfam" id="PF25372"/>
    </source>
</evidence>
<dbReference type="Pfam" id="PF13516">
    <property type="entry name" value="LRR_6"/>
    <property type="match status" value="3"/>
</dbReference>
<dbReference type="SUPFAM" id="SSF52047">
    <property type="entry name" value="RNI-like"/>
    <property type="match status" value="1"/>
</dbReference>
<evidence type="ECO:0000313" key="4">
    <source>
        <dbReference type="EnsemblProtists" id="PYU1_T004256"/>
    </source>
</evidence>
<organism evidence="4 5">
    <name type="scientific">Globisporangium ultimum (strain ATCC 200006 / CBS 805.95 / DAOM BR144)</name>
    <name type="common">Pythium ultimum</name>
    <dbReference type="NCBI Taxonomy" id="431595"/>
    <lineage>
        <taxon>Eukaryota</taxon>
        <taxon>Sar</taxon>
        <taxon>Stramenopiles</taxon>
        <taxon>Oomycota</taxon>
        <taxon>Peronosporomycetes</taxon>
        <taxon>Pythiales</taxon>
        <taxon>Pythiaceae</taxon>
        <taxon>Globisporangium</taxon>
    </lineage>
</organism>
<reference evidence="5" key="2">
    <citation type="submission" date="2010-04" db="EMBL/GenBank/DDBJ databases">
        <authorList>
            <person name="Buell R."/>
            <person name="Hamilton J."/>
            <person name="Hostetler J."/>
        </authorList>
    </citation>
    <scope>NUCLEOTIDE SEQUENCE [LARGE SCALE GENOMIC DNA]</scope>
    <source>
        <strain evidence="5">DAOM:BR144</strain>
    </source>
</reference>
<dbReference type="VEuPathDB" id="FungiDB:PYU1_G004246"/>
<dbReference type="InterPro" id="IPR057207">
    <property type="entry name" value="FBXL15_LRR"/>
</dbReference>
<evidence type="ECO:0000313" key="5">
    <source>
        <dbReference type="Proteomes" id="UP000019132"/>
    </source>
</evidence>